<dbReference type="SUPFAM" id="SSF50249">
    <property type="entry name" value="Nucleic acid-binding proteins"/>
    <property type="match status" value="1"/>
</dbReference>
<dbReference type="Gene3D" id="3.40.1280.10">
    <property type="match status" value="1"/>
</dbReference>
<accession>A0A7S4D543</accession>
<dbReference type="InterPro" id="IPR012340">
    <property type="entry name" value="NA-bd_OB-fold"/>
</dbReference>
<dbReference type="PANTHER" id="PTHR12150:SF13">
    <property type="entry name" value="METHYLTRANSFERASE C9ORF114-RELATED"/>
    <property type="match status" value="1"/>
</dbReference>
<dbReference type="Pfam" id="PF02598">
    <property type="entry name" value="Methyltrn_RNA_3"/>
    <property type="match status" value="1"/>
</dbReference>
<evidence type="ECO:0000256" key="2">
    <source>
        <dbReference type="SAM" id="MobiDB-lite"/>
    </source>
</evidence>
<evidence type="ECO:0000256" key="1">
    <source>
        <dbReference type="ARBA" id="ARBA00009841"/>
    </source>
</evidence>
<comment type="similarity">
    <text evidence="1">Belongs to the class IV-like SAM-binding methyltransferase superfamily.</text>
</comment>
<dbReference type="InterPro" id="IPR003750">
    <property type="entry name" value="Put_MeTrfase-C9orf114-like"/>
</dbReference>
<gene>
    <name evidence="3" type="ORF">HAKA00212_LOCUS7965</name>
</gene>
<protein>
    <submittedName>
        <fullName evidence="3">Uncharacterized protein</fullName>
    </submittedName>
</protein>
<dbReference type="AlphaFoldDB" id="A0A7S4D543"/>
<dbReference type="Gene3D" id="2.40.50.140">
    <property type="entry name" value="Nucleic acid-binding proteins"/>
    <property type="match status" value="1"/>
</dbReference>
<organism evidence="3">
    <name type="scientific">Heterosigma akashiwo</name>
    <name type="common">Chromophytic alga</name>
    <name type="synonym">Heterosigma carterae</name>
    <dbReference type="NCBI Taxonomy" id="2829"/>
    <lineage>
        <taxon>Eukaryota</taxon>
        <taxon>Sar</taxon>
        <taxon>Stramenopiles</taxon>
        <taxon>Ochrophyta</taxon>
        <taxon>Raphidophyceae</taxon>
        <taxon>Chattonellales</taxon>
        <taxon>Chattonellaceae</taxon>
        <taxon>Heterosigma</taxon>
    </lineage>
</organism>
<dbReference type="CDD" id="cd18086">
    <property type="entry name" value="HsC9orf114-like"/>
    <property type="match status" value="1"/>
</dbReference>
<dbReference type="SUPFAM" id="SSF75217">
    <property type="entry name" value="alpha/beta knot"/>
    <property type="match status" value="1"/>
</dbReference>
<dbReference type="InterPro" id="IPR029026">
    <property type="entry name" value="tRNA_m1G_MTases_N"/>
</dbReference>
<sequence length="218" mass="22796">MRRDDACPFREGVTLDRPTKAGEGSLVDCGLPQELLLDRRLKPGVRVTVELDPETSTKRVPRGRAAAPSAPRERAGLYWGYAVRLAGSLGDVFAECPFPEGEYDLTVGTSERGACSLEDAGFALPPFKRALLVLGGVHGLEAAVDQDENLKVAAQDTGKLFDLWANVCPGQGSRTIRTEEALPIALARLLPLVRAAGGKGAPGSGGTAADTASVGGDS</sequence>
<feature type="region of interest" description="Disordered" evidence="2">
    <location>
        <begin position="198"/>
        <end position="218"/>
    </location>
</feature>
<name>A0A7S4D543_HETAK</name>
<evidence type="ECO:0000313" key="3">
    <source>
        <dbReference type="EMBL" id="CAE0629283.1"/>
    </source>
</evidence>
<dbReference type="EMBL" id="HBIU01017066">
    <property type="protein sequence ID" value="CAE0629283.1"/>
    <property type="molecule type" value="Transcribed_RNA"/>
</dbReference>
<dbReference type="InterPro" id="IPR029028">
    <property type="entry name" value="Alpha/beta_knot_MTases"/>
</dbReference>
<dbReference type="PANTHER" id="PTHR12150">
    <property type="entry name" value="CLASS IV SAM-BINDING METHYLTRANSFERASE-RELATED"/>
    <property type="match status" value="1"/>
</dbReference>
<proteinExistence type="inferred from homology"/>
<reference evidence="3" key="1">
    <citation type="submission" date="2021-01" db="EMBL/GenBank/DDBJ databases">
        <authorList>
            <person name="Corre E."/>
            <person name="Pelletier E."/>
            <person name="Niang G."/>
            <person name="Scheremetjew M."/>
            <person name="Finn R."/>
            <person name="Kale V."/>
            <person name="Holt S."/>
            <person name="Cochrane G."/>
            <person name="Meng A."/>
            <person name="Brown T."/>
            <person name="Cohen L."/>
        </authorList>
    </citation>
    <scope>NUCLEOTIDE SEQUENCE</scope>
    <source>
        <strain evidence="3">CCMP3107</strain>
    </source>
</reference>